<gene>
    <name evidence="3" type="ORF">RM529_06470</name>
</gene>
<dbReference type="Pfam" id="PF01370">
    <property type="entry name" value="Epimerase"/>
    <property type="match status" value="1"/>
</dbReference>
<evidence type="ECO:0000256" key="1">
    <source>
        <dbReference type="ARBA" id="ARBA00007637"/>
    </source>
</evidence>
<name>A0ABU3CTU3_9FLAO</name>
<dbReference type="InterPro" id="IPR001509">
    <property type="entry name" value="Epimerase_deHydtase"/>
</dbReference>
<evidence type="ECO:0000313" key="4">
    <source>
        <dbReference type="Proteomes" id="UP001248819"/>
    </source>
</evidence>
<organism evidence="3 4">
    <name type="scientific">Autumnicola edwardsiae</name>
    <dbReference type="NCBI Taxonomy" id="3075594"/>
    <lineage>
        <taxon>Bacteria</taxon>
        <taxon>Pseudomonadati</taxon>
        <taxon>Bacteroidota</taxon>
        <taxon>Flavobacteriia</taxon>
        <taxon>Flavobacteriales</taxon>
        <taxon>Flavobacteriaceae</taxon>
        <taxon>Autumnicola</taxon>
    </lineage>
</organism>
<feature type="domain" description="NAD-dependent epimerase/dehydratase" evidence="2">
    <location>
        <begin position="4"/>
        <end position="216"/>
    </location>
</feature>
<comment type="caution">
    <text evidence="3">The sequence shown here is derived from an EMBL/GenBank/DDBJ whole genome shotgun (WGS) entry which is preliminary data.</text>
</comment>
<keyword evidence="4" id="KW-1185">Reference proteome</keyword>
<dbReference type="PANTHER" id="PTHR43000">
    <property type="entry name" value="DTDP-D-GLUCOSE 4,6-DEHYDRATASE-RELATED"/>
    <property type="match status" value="1"/>
</dbReference>
<dbReference type="InterPro" id="IPR036291">
    <property type="entry name" value="NAD(P)-bd_dom_sf"/>
</dbReference>
<accession>A0ABU3CTU3</accession>
<evidence type="ECO:0000259" key="2">
    <source>
        <dbReference type="Pfam" id="PF01370"/>
    </source>
</evidence>
<evidence type="ECO:0000313" key="3">
    <source>
        <dbReference type="EMBL" id="MDT0649779.1"/>
    </source>
</evidence>
<comment type="similarity">
    <text evidence="1">Belongs to the NAD(P)-dependent epimerase/dehydratase family.</text>
</comment>
<proteinExistence type="inferred from homology"/>
<dbReference type="EMBL" id="JAVRHP010000023">
    <property type="protein sequence ID" value="MDT0649779.1"/>
    <property type="molecule type" value="Genomic_DNA"/>
</dbReference>
<dbReference type="RefSeq" id="WP_311483936.1">
    <property type="nucleotide sequence ID" value="NZ_JAVRHP010000023.1"/>
</dbReference>
<dbReference type="SUPFAM" id="SSF51735">
    <property type="entry name" value="NAD(P)-binding Rossmann-fold domains"/>
    <property type="match status" value="1"/>
</dbReference>
<dbReference type="Gene3D" id="3.40.50.720">
    <property type="entry name" value="NAD(P)-binding Rossmann-like Domain"/>
    <property type="match status" value="1"/>
</dbReference>
<protein>
    <submittedName>
        <fullName evidence="3">NAD(P)-dependent oxidoreductase</fullName>
    </submittedName>
</protein>
<sequence length="300" mass="32868">MKYLIFGGTGLVGKKLAEYIEDQGDEVRTVSRSGKDGSIALDIREESEFTKIDFCPDVIVNCASQIPVNGKTSKDPVFLKELFQTNVIGAVNIANWAVKNKVPKIINCSTLVVVKKPWPDFLSETYFGIPDGPHVGYCMSKLSQEQIMSECVVNSDTKLLHARISAVYGEEMLPEGIIYKLLQKLENDQEILLTDGGKNTLDLIHAEDVSRSIYALSGGDFKLKIVNLASGKRISILALANLLKEITGSESNIVDRFTNNPASTANISVEKLKGLIGNIYNDFIPLEKGLKSLVGNLQEA</sequence>
<dbReference type="Proteomes" id="UP001248819">
    <property type="component" value="Unassembled WGS sequence"/>
</dbReference>
<reference evidence="3 4" key="1">
    <citation type="submission" date="2023-09" db="EMBL/GenBank/DDBJ databases">
        <authorList>
            <person name="Rey-Velasco X."/>
        </authorList>
    </citation>
    <scope>NUCLEOTIDE SEQUENCE [LARGE SCALE GENOMIC DNA]</scope>
    <source>
        <strain evidence="3 4">F297</strain>
    </source>
</reference>